<dbReference type="GO" id="GO:0099620">
    <property type="term" value="F:UDP-4-amino-4-deoxy-L-arabinose aminotransferase"/>
    <property type="evidence" value="ECO:0007669"/>
    <property type="project" value="UniProtKB-EC"/>
</dbReference>
<dbReference type="PANTHER" id="PTHR30244:SF34">
    <property type="entry name" value="DTDP-4-AMINO-4,6-DIDEOXYGALACTOSE TRANSAMINASE"/>
    <property type="match status" value="1"/>
</dbReference>
<accession>A0A5B9PA24</accession>
<sequence>MSTEQTTRNIPFFKAIIGEEEIQSVVETLNSGWLTSGPKVKQFETEFANFVGAKHAIAVNSATAALHLALEAHGIGRGDKVLVPTLTFAATAEVVIHLGATPVLVDINPATFNICAEDIRAKICADTKAIMPVHYAGQPCNMDVIQDIAREHDIPVIEDAAHAFPAQWKGNMIGSIGQVTCFSFYANKTITTGEGGMITTENDELAARMKQMSLHGLSRDAWNRFSAKGSWRYEIQAPGYKYNMPDVAAAIGLGQLHQADKFHSGRKSAALRYIEAFKDFDFIETLTIEKHASHAWHLMVIKLNLIKLNIDRSDFIVELNEAGVGTSVHYTPLHLHPLYQNEYGYSPADLPVASRVFEQIISLPLYPSMSTDEIDYVVATVKRIANDNAK</sequence>
<evidence type="ECO:0000256" key="3">
    <source>
        <dbReference type="PIRSR" id="PIRSR000390-2"/>
    </source>
</evidence>
<dbReference type="KEGG" id="mff:MFFC18_22090"/>
<dbReference type="GO" id="GO:0030170">
    <property type="term" value="F:pyridoxal phosphate binding"/>
    <property type="evidence" value="ECO:0007669"/>
    <property type="project" value="TreeGrafter"/>
</dbReference>
<dbReference type="InterPro" id="IPR015422">
    <property type="entry name" value="PyrdxlP-dep_Trfase_small"/>
</dbReference>
<dbReference type="EMBL" id="CP042912">
    <property type="protein sequence ID" value="QEG22329.1"/>
    <property type="molecule type" value="Genomic_DNA"/>
</dbReference>
<dbReference type="AlphaFoldDB" id="A0A5B9PA24"/>
<dbReference type="RefSeq" id="WP_075081562.1">
    <property type="nucleotide sequence ID" value="NZ_CP042912.1"/>
</dbReference>
<comment type="similarity">
    <text evidence="1 4">Belongs to the DegT/DnrJ/EryC1 family.</text>
</comment>
<dbReference type="OrthoDB" id="9810913at2"/>
<protein>
    <submittedName>
        <fullName evidence="5">UDP-4-amino-4-deoxy-L-arabinose--oxoglutarate aminotransferase</fullName>
        <ecNumber evidence="5">2.6.1.87</ecNumber>
    </submittedName>
</protein>
<dbReference type="EC" id="2.6.1.87" evidence="5"/>
<organism evidence="5 6">
    <name type="scientific">Mariniblastus fucicola</name>
    <dbReference type="NCBI Taxonomy" id="980251"/>
    <lineage>
        <taxon>Bacteria</taxon>
        <taxon>Pseudomonadati</taxon>
        <taxon>Planctomycetota</taxon>
        <taxon>Planctomycetia</taxon>
        <taxon>Pirellulales</taxon>
        <taxon>Pirellulaceae</taxon>
        <taxon>Mariniblastus</taxon>
    </lineage>
</organism>
<dbReference type="InterPro" id="IPR015424">
    <property type="entry name" value="PyrdxlP-dep_Trfase"/>
</dbReference>
<dbReference type="CDD" id="cd00616">
    <property type="entry name" value="AHBA_syn"/>
    <property type="match status" value="1"/>
</dbReference>
<dbReference type="PANTHER" id="PTHR30244">
    <property type="entry name" value="TRANSAMINASE"/>
    <property type="match status" value="1"/>
</dbReference>
<dbReference type="Gene3D" id="3.40.640.10">
    <property type="entry name" value="Type I PLP-dependent aspartate aminotransferase-like (Major domain)"/>
    <property type="match status" value="1"/>
</dbReference>
<evidence type="ECO:0000256" key="2">
    <source>
        <dbReference type="PIRSR" id="PIRSR000390-1"/>
    </source>
</evidence>
<dbReference type="Pfam" id="PF01041">
    <property type="entry name" value="DegT_DnrJ_EryC1"/>
    <property type="match status" value="1"/>
</dbReference>
<keyword evidence="6" id="KW-1185">Reference proteome</keyword>
<keyword evidence="5" id="KW-0808">Transferase</keyword>
<gene>
    <name evidence="5" type="primary">arnB_1</name>
    <name evidence="5" type="ORF">MFFC18_22090</name>
</gene>
<evidence type="ECO:0000313" key="6">
    <source>
        <dbReference type="Proteomes" id="UP000322214"/>
    </source>
</evidence>
<dbReference type="SUPFAM" id="SSF53383">
    <property type="entry name" value="PLP-dependent transferases"/>
    <property type="match status" value="1"/>
</dbReference>
<dbReference type="Gene3D" id="3.90.1150.10">
    <property type="entry name" value="Aspartate Aminotransferase, domain 1"/>
    <property type="match status" value="1"/>
</dbReference>
<dbReference type="PIRSF" id="PIRSF000390">
    <property type="entry name" value="PLP_StrS"/>
    <property type="match status" value="1"/>
</dbReference>
<dbReference type="InterPro" id="IPR000653">
    <property type="entry name" value="DegT/StrS_aminotransferase"/>
</dbReference>
<proteinExistence type="inferred from homology"/>
<feature type="active site" description="Proton acceptor" evidence="2">
    <location>
        <position position="188"/>
    </location>
</feature>
<dbReference type="InterPro" id="IPR015421">
    <property type="entry name" value="PyrdxlP-dep_Trfase_major"/>
</dbReference>
<evidence type="ECO:0000256" key="4">
    <source>
        <dbReference type="RuleBase" id="RU004508"/>
    </source>
</evidence>
<dbReference type="GO" id="GO:0000271">
    <property type="term" value="P:polysaccharide biosynthetic process"/>
    <property type="evidence" value="ECO:0007669"/>
    <property type="project" value="TreeGrafter"/>
</dbReference>
<keyword evidence="5" id="KW-0032">Aminotransferase</keyword>
<evidence type="ECO:0000256" key="1">
    <source>
        <dbReference type="ARBA" id="ARBA00037999"/>
    </source>
</evidence>
<keyword evidence="3 4" id="KW-0663">Pyridoxal phosphate</keyword>
<dbReference type="Proteomes" id="UP000322214">
    <property type="component" value="Chromosome"/>
</dbReference>
<name>A0A5B9PA24_9BACT</name>
<evidence type="ECO:0000313" key="5">
    <source>
        <dbReference type="EMBL" id="QEG22329.1"/>
    </source>
</evidence>
<dbReference type="STRING" id="980251.GCA_001642875_00098"/>
<reference evidence="5 6" key="1">
    <citation type="submission" date="2019-08" db="EMBL/GenBank/DDBJ databases">
        <title>Deep-cultivation of Planctomycetes and their phenomic and genomic characterization uncovers novel biology.</title>
        <authorList>
            <person name="Wiegand S."/>
            <person name="Jogler M."/>
            <person name="Boedeker C."/>
            <person name="Pinto D."/>
            <person name="Vollmers J."/>
            <person name="Rivas-Marin E."/>
            <person name="Kohn T."/>
            <person name="Peeters S.H."/>
            <person name="Heuer A."/>
            <person name="Rast P."/>
            <person name="Oberbeckmann S."/>
            <person name="Bunk B."/>
            <person name="Jeske O."/>
            <person name="Meyerdierks A."/>
            <person name="Storesund J.E."/>
            <person name="Kallscheuer N."/>
            <person name="Luecker S."/>
            <person name="Lage O.M."/>
            <person name="Pohl T."/>
            <person name="Merkel B.J."/>
            <person name="Hornburger P."/>
            <person name="Mueller R.-W."/>
            <person name="Bruemmer F."/>
            <person name="Labrenz M."/>
            <person name="Spormann A.M."/>
            <person name="Op den Camp H."/>
            <person name="Overmann J."/>
            <person name="Amann R."/>
            <person name="Jetten M.S.M."/>
            <person name="Mascher T."/>
            <person name="Medema M.H."/>
            <person name="Devos D.P."/>
            <person name="Kaster A.-K."/>
            <person name="Ovreas L."/>
            <person name="Rohde M."/>
            <person name="Galperin M.Y."/>
            <person name="Jogler C."/>
        </authorList>
    </citation>
    <scope>NUCLEOTIDE SEQUENCE [LARGE SCALE GENOMIC DNA]</scope>
    <source>
        <strain evidence="5 6">FC18</strain>
    </source>
</reference>
<feature type="modified residue" description="N6-(pyridoxal phosphate)lysine" evidence="3">
    <location>
        <position position="188"/>
    </location>
</feature>